<dbReference type="InterPro" id="IPR029044">
    <property type="entry name" value="Nucleotide-diphossugar_trans"/>
</dbReference>
<dbReference type="PANTHER" id="PTHR43685:SF2">
    <property type="entry name" value="GLYCOSYLTRANSFERASE 2-LIKE DOMAIN-CONTAINING PROTEIN"/>
    <property type="match status" value="1"/>
</dbReference>
<protein>
    <submittedName>
        <fullName evidence="2">Glycosyltransferase</fullName>
    </submittedName>
</protein>
<gene>
    <name evidence="2" type="ORF">H9736_03930</name>
</gene>
<evidence type="ECO:0000313" key="2">
    <source>
        <dbReference type="EMBL" id="HIX65378.1"/>
    </source>
</evidence>
<dbReference type="PANTHER" id="PTHR43685">
    <property type="entry name" value="GLYCOSYLTRANSFERASE"/>
    <property type="match status" value="1"/>
</dbReference>
<dbReference type="Pfam" id="PF00535">
    <property type="entry name" value="Glycos_transf_2"/>
    <property type="match status" value="1"/>
</dbReference>
<name>A0A9D1WQJ5_9FIRM</name>
<dbReference type="Gene3D" id="3.90.550.10">
    <property type="entry name" value="Spore Coat Polysaccharide Biosynthesis Protein SpsA, Chain A"/>
    <property type="match status" value="1"/>
</dbReference>
<dbReference type="AlphaFoldDB" id="A0A9D1WQJ5"/>
<organism evidence="2 3">
    <name type="scientific">Candidatus Anaerotruncus excrementipullorum</name>
    <dbReference type="NCBI Taxonomy" id="2838465"/>
    <lineage>
        <taxon>Bacteria</taxon>
        <taxon>Bacillati</taxon>
        <taxon>Bacillota</taxon>
        <taxon>Clostridia</taxon>
        <taxon>Eubacteriales</taxon>
        <taxon>Oscillospiraceae</taxon>
        <taxon>Anaerotruncus</taxon>
    </lineage>
</organism>
<dbReference type="InterPro" id="IPR001173">
    <property type="entry name" value="Glyco_trans_2-like"/>
</dbReference>
<dbReference type="InterPro" id="IPR050834">
    <property type="entry name" value="Glycosyltransf_2"/>
</dbReference>
<feature type="domain" description="Glycosyltransferase 2-like" evidence="1">
    <location>
        <begin position="12"/>
        <end position="180"/>
    </location>
</feature>
<evidence type="ECO:0000259" key="1">
    <source>
        <dbReference type="Pfam" id="PF00535"/>
    </source>
</evidence>
<comment type="caution">
    <text evidence="2">The sequence shown here is derived from an EMBL/GenBank/DDBJ whole genome shotgun (WGS) entry which is preliminary data.</text>
</comment>
<dbReference type="SUPFAM" id="SSF53448">
    <property type="entry name" value="Nucleotide-diphospho-sugar transferases"/>
    <property type="match status" value="1"/>
</dbReference>
<accession>A0A9D1WQJ5</accession>
<dbReference type="EMBL" id="DXES01000081">
    <property type="protein sequence ID" value="HIX65378.1"/>
    <property type="molecule type" value="Genomic_DNA"/>
</dbReference>
<dbReference type="Proteomes" id="UP000886800">
    <property type="component" value="Unassembled WGS sequence"/>
</dbReference>
<reference evidence="2" key="1">
    <citation type="journal article" date="2021" name="PeerJ">
        <title>Extensive microbial diversity within the chicken gut microbiome revealed by metagenomics and culture.</title>
        <authorList>
            <person name="Gilroy R."/>
            <person name="Ravi A."/>
            <person name="Getino M."/>
            <person name="Pursley I."/>
            <person name="Horton D.L."/>
            <person name="Alikhan N.F."/>
            <person name="Baker D."/>
            <person name="Gharbi K."/>
            <person name="Hall N."/>
            <person name="Watson M."/>
            <person name="Adriaenssens E.M."/>
            <person name="Foster-Nyarko E."/>
            <person name="Jarju S."/>
            <person name="Secka A."/>
            <person name="Antonio M."/>
            <person name="Oren A."/>
            <person name="Chaudhuri R.R."/>
            <person name="La Ragione R."/>
            <person name="Hildebrand F."/>
            <person name="Pallen M.J."/>
        </authorList>
    </citation>
    <scope>NUCLEOTIDE SEQUENCE</scope>
    <source>
        <strain evidence="2">CHK188-5543</strain>
    </source>
</reference>
<reference evidence="2" key="2">
    <citation type="submission" date="2021-04" db="EMBL/GenBank/DDBJ databases">
        <authorList>
            <person name="Gilroy R."/>
        </authorList>
    </citation>
    <scope>NUCLEOTIDE SEQUENCE</scope>
    <source>
        <strain evidence="2">CHK188-5543</strain>
    </source>
</reference>
<dbReference type="CDD" id="cd00761">
    <property type="entry name" value="Glyco_tranf_GTA_type"/>
    <property type="match status" value="1"/>
</dbReference>
<evidence type="ECO:0000313" key="3">
    <source>
        <dbReference type="Proteomes" id="UP000886800"/>
    </source>
</evidence>
<sequence length="284" mass="31987">MAGKLGQAQVWVIVPVYNGEDTLPKCLDSLLAQTYPHWTACLIDDCSTDGSRQVMEAYAARDPRFCCLENPKNTGPAGTRNRGLAAASGEYVAFLDSDDWWSADFLARMVEAAGRFGADFVQCAWTLEWPDGSSLVQANTYPGQRVFDRAGFGEPLKQMLRGISMNHVARKLVRRPLLEELSFPEGLSTAEDLAMCFSLLLRARRIAFIPQPLYHYYRHGGGLTGSALGFRQKWEANRAVSRMMAGQLRGTEFDTAYFRFLAWARPWRLVFSKAVRLVRDKRNQ</sequence>
<proteinExistence type="predicted"/>